<dbReference type="AlphaFoldDB" id="A0A4Z2GJI0"/>
<evidence type="ECO:0000313" key="2">
    <source>
        <dbReference type="Proteomes" id="UP000314294"/>
    </source>
</evidence>
<accession>A0A4Z2GJI0</accession>
<dbReference type="EMBL" id="SRLO01000517">
    <property type="protein sequence ID" value="TNN53390.1"/>
    <property type="molecule type" value="Genomic_DNA"/>
</dbReference>
<name>A0A4Z2GJI0_9TELE</name>
<comment type="caution">
    <text evidence="1">The sequence shown here is derived from an EMBL/GenBank/DDBJ whole genome shotgun (WGS) entry which is preliminary data.</text>
</comment>
<gene>
    <name evidence="1" type="ORF">EYF80_036377</name>
</gene>
<reference evidence="1 2" key="1">
    <citation type="submission" date="2019-03" db="EMBL/GenBank/DDBJ databases">
        <title>First draft genome of Liparis tanakae, snailfish: a comprehensive survey of snailfish specific genes.</title>
        <authorList>
            <person name="Kim W."/>
            <person name="Song I."/>
            <person name="Jeong J.-H."/>
            <person name="Kim D."/>
            <person name="Kim S."/>
            <person name="Ryu S."/>
            <person name="Song J.Y."/>
            <person name="Lee S.K."/>
        </authorList>
    </citation>
    <scope>NUCLEOTIDE SEQUENCE [LARGE SCALE GENOMIC DNA]</scope>
    <source>
        <tissue evidence="1">Muscle</tissue>
    </source>
</reference>
<keyword evidence="2" id="KW-1185">Reference proteome</keyword>
<proteinExistence type="predicted"/>
<sequence length="111" mass="12127">MPNSCDGTLAPEKTAELRHLHPVDPVRGGALQQTVPDAEPVRAENRIELHEDLEGVNTSSSRVVSVLTGVIPKSFARTLHRILFPLKKRPGFASAFKIFNDDSPNGMKTKA</sequence>
<protein>
    <submittedName>
        <fullName evidence="1">Uncharacterized protein</fullName>
    </submittedName>
</protein>
<dbReference type="Proteomes" id="UP000314294">
    <property type="component" value="Unassembled WGS sequence"/>
</dbReference>
<evidence type="ECO:0000313" key="1">
    <source>
        <dbReference type="EMBL" id="TNN53390.1"/>
    </source>
</evidence>
<organism evidence="1 2">
    <name type="scientific">Liparis tanakae</name>
    <name type="common">Tanaka's snailfish</name>
    <dbReference type="NCBI Taxonomy" id="230148"/>
    <lineage>
        <taxon>Eukaryota</taxon>
        <taxon>Metazoa</taxon>
        <taxon>Chordata</taxon>
        <taxon>Craniata</taxon>
        <taxon>Vertebrata</taxon>
        <taxon>Euteleostomi</taxon>
        <taxon>Actinopterygii</taxon>
        <taxon>Neopterygii</taxon>
        <taxon>Teleostei</taxon>
        <taxon>Neoteleostei</taxon>
        <taxon>Acanthomorphata</taxon>
        <taxon>Eupercaria</taxon>
        <taxon>Perciformes</taxon>
        <taxon>Cottioidei</taxon>
        <taxon>Cottales</taxon>
        <taxon>Liparidae</taxon>
        <taxon>Liparis</taxon>
    </lineage>
</organism>